<proteinExistence type="predicted"/>
<reference evidence="4 5" key="1">
    <citation type="journal article" date="2014" name="PLoS ONE">
        <title>The first complete genome sequence of the class fimbriimonadia in the phylum armatimonadetes.</title>
        <authorList>
            <person name="Hu Z.Y."/>
            <person name="Wang Y.Z."/>
            <person name="Im W.T."/>
            <person name="Wang S.Y."/>
            <person name="Zhao G.P."/>
            <person name="Zheng H.J."/>
            <person name="Quan Z.X."/>
        </authorList>
    </citation>
    <scope>NUCLEOTIDE SEQUENCE [LARGE SCALE GENOMIC DNA]</scope>
    <source>
        <strain evidence="4">Gsoil 348</strain>
    </source>
</reference>
<accession>A0A068NNI9</accession>
<dbReference type="AlphaFoldDB" id="A0A068NNI9"/>
<dbReference type="Gene3D" id="3.90.550.10">
    <property type="entry name" value="Spore Coat Polysaccharide Biosynthesis Protein SpsA, Chain A"/>
    <property type="match status" value="1"/>
</dbReference>
<evidence type="ECO:0000256" key="1">
    <source>
        <dbReference type="SAM" id="MobiDB-lite"/>
    </source>
</evidence>
<keyword evidence="4" id="KW-0808">Transferase</keyword>
<evidence type="ECO:0000259" key="2">
    <source>
        <dbReference type="Pfam" id="PF00483"/>
    </source>
</evidence>
<dbReference type="HOGENOM" id="CLU_035527_0_1_0"/>
<dbReference type="InterPro" id="IPR054566">
    <property type="entry name" value="ManC/GMP-like_b-helix"/>
</dbReference>
<dbReference type="GO" id="GO:0004475">
    <property type="term" value="F:mannose-1-phosphate guanylyltransferase (GTP) activity"/>
    <property type="evidence" value="ECO:0007669"/>
    <property type="project" value="InterPro"/>
</dbReference>
<dbReference type="Pfam" id="PF00483">
    <property type="entry name" value="NTP_transferase"/>
    <property type="match status" value="1"/>
</dbReference>
<evidence type="ECO:0000259" key="3">
    <source>
        <dbReference type="Pfam" id="PF22640"/>
    </source>
</evidence>
<dbReference type="PANTHER" id="PTHR46390">
    <property type="entry name" value="MANNOSE-1-PHOSPHATE GUANYLYLTRANSFERASE"/>
    <property type="match status" value="1"/>
</dbReference>
<dbReference type="InterPro" id="IPR049577">
    <property type="entry name" value="GMPP_N"/>
</dbReference>
<dbReference type="Pfam" id="PF22640">
    <property type="entry name" value="ManC_GMP_beta-helix"/>
    <property type="match status" value="1"/>
</dbReference>
<organism evidence="4 5">
    <name type="scientific">Fimbriimonas ginsengisoli Gsoil 348</name>
    <dbReference type="NCBI Taxonomy" id="661478"/>
    <lineage>
        <taxon>Bacteria</taxon>
        <taxon>Bacillati</taxon>
        <taxon>Armatimonadota</taxon>
        <taxon>Fimbriimonadia</taxon>
        <taxon>Fimbriimonadales</taxon>
        <taxon>Fimbriimonadaceae</taxon>
        <taxon>Fimbriimonas</taxon>
    </lineage>
</organism>
<feature type="domain" description="MannoseP isomerase/GMP-like beta-helix" evidence="3">
    <location>
        <begin position="301"/>
        <end position="353"/>
    </location>
</feature>
<dbReference type="SUPFAM" id="SSF159283">
    <property type="entry name" value="Guanosine diphospho-D-mannose pyrophosphorylase/mannose-6-phosphate isomerase linker domain"/>
    <property type="match status" value="1"/>
</dbReference>
<feature type="region of interest" description="Disordered" evidence="1">
    <location>
        <begin position="163"/>
        <end position="185"/>
    </location>
</feature>
<dbReference type="STRING" id="661478.OP10G_0957"/>
<name>A0A068NNI9_FIMGI</name>
<dbReference type="PANTHER" id="PTHR46390:SF1">
    <property type="entry name" value="MANNOSE-1-PHOSPHATE GUANYLYLTRANSFERASE"/>
    <property type="match status" value="1"/>
</dbReference>
<dbReference type="Proteomes" id="UP000027982">
    <property type="component" value="Chromosome"/>
</dbReference>
<dbReference type="eggNOG" id="COG0836">
    <property type="taxonomic scope" value="Bacteria"/>
</dbReference>
<evidence type="ECO:0000313" key="4">
    <source>
        <dbReference type="EMBL" id="AIE84325.1"/>
    </source>
</evidence>
<dbReference type="EMBL" id="CP007139">
    <property type="protein sequence ID" value="AIE84325.1"/>
    <property type="molecule type" value="Genomic_DNA"/>
</dbReference>
<dbReference type="SUPFAM" id="SSF53448">
    <property type="entry name" value="Nucleotide-diphospho-sugar transferases"/>
    <property type="match status" value="1"/>
</dbReference>
<dbReference type="InterPro" id="IPR051161">
    <property type="entry name" value="Mannose-6P_isomerase_type2"/>
</dbReference>
<keyword evidence="4" id="KW-0548">Nucleotidyltransferase</keyword>
<gene>
    <name evidence="4" type="ORF">OP10G_0957</name>
</gene>
<sequence length="365" mass="39608">MELKKARVGVVMAGGSGERFWPLSRPGRPKQLLCLTDPNVTMLEEAVRRVEPLFGVDGTYVATSTPLREAIIDCGVAPESLVLSEPARRNTLGAICWIVANLISRDLGDATVAILTADHLIGSPDTFRECLASAMDIAEREDGIVTLGVPPTRPETGYGYIEEGDHSSSAASNGRVARRAQSFREKPSEATAEEFLSSGRFLWNSGMFFFTVATFLAELIRTQPAAHLALLNMAGALRANDRDAARREFESLPNISVDYAVMERAERMFVLRADFPWDDVGAWDAMARTLPSDERGNVIQGNAVVEDSEDCVVINDEPGITVGVLGLRDLVVVATKDAVLVCPKSQAQRVRTISEAVSKRRTSGA</sequence>
<dbReference type="InterPro" id="IPR005835">
    <property type="entry name" value="NTP_transferase_dom"/>
</dbReference>
<evidence type="ECO:0000313" key="5">
    <source>
        <dbReference type="Proteomes" id="UP000027982"/>
    </source>
</evidence>
<keyword evidence="5" id="KW-1185">Reference proteome</keyword>
<feature type="domain" description="Nucleotidyl transferase" evidence="2">
    <location>
        <begin position="9"/>
        <end position="288"/>
    </location>
</feature>
<dbReference type="KEGG" id="fgi:OP10G_0957"/>
<dbReference type="GO" id="GO:0009298">
    <property type="term" value="P:GDP-mannose biosynthetic process"/>
    <property type="evidence" value="ECO:0007669"/>
    <property type="project" value="TreeGrafter"/>
</dbReference>
<dbReference type="InterPro" id="IPR029044">
    <property type="entry name" value="Nucleotide-diphossugar_trans"/>
</dbReference>
<protein>
    <submittedName>
        <fullName evidence="4">Mannose-1-phosphate guanylyltransferase</fullName>
    </submittedName>
</protein>
<dbReference type="CDD" id="cd02509">
    <property type="entry name" value="GDP-M1P_Guanylyltransferase"/>
    <property type="match status" value="1"/>
</dbReference>